<dbReference type="InterPro" id="IPR013103">
    <property type="entry name" value="RVT_2"/>
</dbReference>
<dbReference type="PANTHER" id="PTHR35046:SF9">
    <property type="entry name" value="RNA-DIRECTED DNA POLYMERASE"/>
    <property type="match status" value="1"/>
</dbReference>
<evidence type="ECO:0000259" key="1">
    <source>
        <dbReference type="Pfam" id="PF07727"/>
    </source>
</evidence>
<dbReference type="Pfam" id="PF07727">
    <property type="entry name" value="RVT_2"/>
    <property type="match status" value="1"/>
</dbReference>
<dbReference type="InterPro" id="IPR043502">
    <property type="entry name" value="DNA/RNA_pol_sf"/>
</dbReference>
<name>A0A151R957_CAJCA</name>
<dbReference type="Proteomes" id="UP000075243">
    <property type="component" value="Unassembled WGS sequence"/>
</dbReference>
<protein>
    <submittedName>
        <fullName evidence="2">Copia protein</fullName>
    </submittedName>
</protein>
<accession>A0A151R957</accession>
<dbReference type="AlphaFoldDB" id="A0A151R957"/>
<feature type="domain" description="Reverse transcriptase Ty1/copia-type" evidence="1">
    <location>
        <begin position="153"/>
        <end position="307"/>
    </location>
</feature>
<reference evidence="2" key="1">
    <citation type="journal article" date="2012" name="Nat. Biotechnol.">
        <title>Draft genome sequence of pigeonpea (Cajanus cajan), an orphan legume crop of resource-poor farmers.</title>
        <authorList>
            <person name="Varshney R.K."/>
            <person name="Chen W."/>
            <person name="Li Y."/>
            <person name="Bharti A.K."/>
            <person name="Saxena R.K."/>
            <person name="Schlueter J.A."/>
            <person name="Donoghue M.T."/>
            <person name="Azam S."/>
            <person name="Fan G."/>
            <person name="Whaley A.M."/>
            <person name="Farmer A.D."/>
            <person name="Sheridan J."/>
            <person name="Iwata A."/>
            <person name="Tuteja R."/>
            <person name="Penmetsa R.V."/>
            <person name="Wu W."/>
            <person name="Upadhyaya H.D."/>
            <person name="Yang S.P."/>
            <person name="Shah T."/>
            <person name="Saxena K.B."/>
            <person name="Michael T."/>
            <person name="McCombie W.R."/>
            <person name="Yang B."/>
            <person name="Zhang G."/>
            <person name="Yang H."/>
            <person name="Wang J."/>
            <person name="Spillane C."/>
            <person name="Cook D.R."/>
            <person name="May G.D."/>
            <person name="Xu X."/>
            <person name="Jackson S.A."/>
        </authorList>
    </citation>
    <scope>NUCLEOTIDE SEQUENCE [LARGE SCALE GENOMIC DNA]</scope>
</reference>
<sequence length="310" mass="36531">MEFVIDSDHESLKYLRGQGKLNKRHAKWAEYLEQFPYVIKYKKGSTNVVANALSRRHFLLNILGSQILGVKNNFMKQITCFYYCKKGHTIRSCYSKKYGVANGEMIRIIKGQRVGTNHQGPFTWVPKSIIFKPLKRQVKNCLRTSSYNQEDTIAYASIMNFKLYQTDEKSAFLNGFIQEEVYVEQSLGFVVYKYPNHVYKLKKTLYGLKQTPRSWYDRLRKFLIDNDYIREKVDNTLFVKKFKKDTMYVQIYVDDIVFGSTNLSLYEEFANTMQGEFEMSMMGELTFFLGLQIKQMNDGIFISQRKHVLL</sequence>
<gene>
    <name evidence="2" type="ORF">KK1_039643</name>
</gene>
<dbReference type="PANTHER" id="PTHR35046">
    <property type="entry name" value="ZINC KNUCKLE (CCHC-TYPE) FAMILY PROTEIN"/>
    <property type="match status" value="1"/>
</dbReference>
<proteinExistence type="predicted"/>
<dbReference type="Gramene" id="C.cajan_45149.t">
    <property type="protein sequence ID" value="C.cajan_45149.t"/>
    <property type="gene ID" value="C.cajan_45149"/>
</dbReference>
<evidence type="ECO:0000313" key="2">
    <source>
        <dbReference type="EMBL" id="KYP39072.1"/>
    </source>
</evidence>
<keyword evidence="3" id="KW-1185">Reference proteome</keyword>
<dbReference type="SUPFAM" id="SSF56672">
    <property type="entry name" value="DNA/RNA polymerases"/>
    <property type="match status" value="1"/>
</dbReference>
<evidence type="ECO:0000313" key="3">
    <source>
        <dbReference type="Proteomes" id="UP000075243"/>
    </source>
</evidence>
<organism evidence="2 3">
    <name type="scientific">Cajanus cajan</name>
    <name type="common">Pigeon pea</name>
    <name type="synonym">Cajanus indicus</name>
    <dbReference type="NCBI Taxonomy" id="3821"/>
    <lineage>
        <taxon>Eukaryota</taxon>
        <taxon>Viridiplantae</taxon>
        <taxon>Streptophyta</taxon>
        <taxon>Embryophyta</taxon>
        <taxon>Tracheophyta</taxon>
        <taxon>Spermatophyta</taxon>
        <taxon>Magnoliopsida</taxon>
        <taxon>eudicotyledons</taxon>
        <taxon>Gunneridae</taxon>
        <taxon>Pentapetalae</taxon>
        <taxon>rosids</taxon>
        <taxon>fabids</taxon>
        <taxon>Fabales</taxon>
        <taxon>Fabaceae</taxon>
        <taxon>Papilionoideae</taxon>
        <taxon>50 kb inversion clade</taxon>
        <taxon>NPAAA clade</taxon>
        <taxon>indigoferoid/millettioid clade</taxon>
        <taxon>Phaseoleae</taxon>
        <taxon>Cajanus</taxon>
    </lineage>
</organism>
<dbReference type="EMBL" id="KQ483940">
    <property type="protein sequence ID" value="KYP39072.1"/>
    <property type="molecule type" value="Genomic_DNA"/>
</dbReference>